<dbReference type="EMBL" id="ML978958">
    <property type="protein sequence ID" value="KAF1932868.1"/>
    <property type="molecule type" value="Genomic_DNA"/>
</dbReference>
<dbReference type="PANTHER" id="PTHR38846">
    <property type="entry name" value="C3H1-TYPE DOMAIN-CONTAINING PROTEIN"/>
    <property type="match status" value="1"/>
</dbReference>
<accession>A0A6A5S0Q9</accession>
<dbReference type="GeneID" id="54348751"/>
<protein>
    <submittedName>
        <fullName evidence="1">Uncharacterized protein</fullName>
    </submittedName>
</protein>
<dbReference type="PANTHER" id="PTHR38846:SF1">
    <property type="entry name" value="C3H1-TYPE DOMAIN-CONTAINING PROTEIN"/>
    <property type="match status" value="1"/>
</dbReference>
<dbReference type="OrthoDB" id="6105938at2759"/>
<evidence type="ECO:0000313" key="1">
    <source>
        <dbReference type="EMBL" id="KAF1932868.1"/>
    </source>
</evidence>
<dbReference type="AlphaFoldDB" id="A0A6A5S0Q9"/>
<dbReference type="Proteomes" id="UP000800082">
    <property type="component" value="Unassembled WGS sequence"/>
</dbReference>
<organism evidence="1 2">
    <name type="scientific">Didymella exigua CBS 183.55</name>
    <dbReference type="NCBI Taxonomy" id="1150837"/>
    <lineage>
        <taxon>Eukaryota</taxon>
        <taxon>Fungi</taxon>
        <taxon>Dikarya</taxon>
        <taxon>Ascomycota</taxon>
        <taxon>Pezizomycotina</taxon>
        <taxon>Dothideomycetes</taxon>
        <taxon>Pleosporomycetidae</taxon>
        <taxon>Pleosporales</taxon>
        <taxon>Pleosporineae</taxon>
        <taxon>Didymellaceae</taxon>
        <taxon>Didymella</taxon>
    </lineage>
</organism>
<dbReference type="RefSeq" id="XP_033453116.1">
    <property type="nucleotide sequence ID" value="XM_033591083.1"/>
</dbReference>
<evidence type="ECO:0000313" key="2">
    <source>
        <dbReference type="Proteomes" id="UP000800082"/>
    </source>
</evidence>
<keyword evidence="2" id="KW-1185">Reference proteome</keyword>
<sequence>MARQRNRPAFGATENWFNQFAGFTYDPTSGLRSNFDRLAAQRQWGHKLKNTRWVQCQISEFGRLYGNDDDVSKLEKWQELCREVHVQEVPSSITQCKKVLGGRNMLVNLVNLIDHRLVGEKVIRFKSYKAFVEYTSDGRKFPLRKAKEEGFIRALLRKL</sequence>
<reference evidence="1" key="1">
    <citation type="journal article" date="2020" name="Stud. Mycol.">
        <title>101 Dothideomycetes genomes: a test case for predicting lifestyles and emergence of pathogens.</title>
        <authorList>
            <person name="Haridas S."/>
            <person name="Albert R."/>
            <person name="Binder M."/>
            <person name="Bloem J."/>
            <person name="Labutti K."/>
            <person name="Salamov A."/>
            <person name="Andreopoulos B."/>
            <person name="Baker S."/>
            <person name="Barry K."/>
            <person name="Bills G."/>
            <person name="Bluhm B."/>
            <person name="Cannon C."/>
            <person name="Castanera R."/>
            <person name="Culley D."/>
            <person name="Daum C."/>
            <person name="Ezra D."/>
            <person name="Gonzalez J."/>
            <person name="Henrissat B."/>
            <person name="Kuo A."/>
            <person name="Liang C."/>
            <person name="Lipzen A."/>
            <person name="Lutzoni F."/>
            <person name="Magnuson J."/>
            <person name="Mondo S."/>
            <person name="Nolan M."/>
            <person name="Ohm R."/>
            <person name="Pangilinan J."/>
            <person name="Park H.-J."/>
            <person name="Ramirez L."/>
            <person name="Alfaro M."/>
            <person name="Sun H."/>
            <person name="Tritt A."/>
            <person name="Yoshinaga Y."/>
            <person name="Zwiers L.-H."/>
            <person name="Turgeon B."/>
            <person name="Goodwin S."/>
            <person name="Spatafora J."/>
            <person name="Crous P."/>
            <person name="Grigoriev I."/>
        </authorList>
    </citation>
    <scope>NUCLEOTIDE SEQUENCE</scope>
    <source>
        <strain evidence="1">CBS 183.55</strain>
    </source>
</reference>
<gene>
    <name evidence="1" type="ORF">M421DRAFT_416470</name>
</gene>
<proteinExistence type="predicted"/>
<name>A0A6A5S0Q9_9PLEO</name>